<dbReference type="InterPro" id="IPR000581">
    <property type="entry name" value="ILV_EDD_N"/>
</dbReference>
<evidence type="ECO:0000259" key="11">
    <source>
        <dbReference type="Pfam" id="PF00920"/>
    </source>
</evidence>
<dbReference type="HAMAP" id="MF_02094">
    <property type="entry name" value="Edd"/>
    <property type="match status" value="1"/>
</dbReference>
<evidence type="ECO:0000256" key="6">
    <source>
        <dbReference type="ARBA" id="ARBA00023064"/>
    </source>
</evidence>
<keyword evidence="6 9" id="KW-0311">Gluconate utilization</keyword>
<feature type="domain" description="Dihydroxy-acid/6-phosphogluconate dehydratase N-terminal" evidence="11">
    <location>
        <begin position="67"/>
        <end position="380"/>
    </location>
</feature>
<comment type="catalytic activity">
    <reaction evidence="9">
        <text>6-phospho-D-gluconate = 2-dehydro-3-deoxy-6-phospho-D-gluconate + H2O</text>
        <dbReference type="Rhea" id="RHEA:17277"/>
        <dbReference type="ChEBI" id="CHEBI:15377"/>
        <dbReference type="ChEBI" id="CHEBI:57569"/>
        <dbReference type="ChEBI" id="CHEBI:58759"/>
        <dbReference type="EC" id="4.2.1.12"/>
    </reaction>
</comment>
<evidence type="ECO:0000313" key="13">
    <source>
        <dbReference type="EMBL" id="SFI24831.1"/>
    </source>
</evidence>
<dbReference type="AlphaFoldDB" id="A0A1I3GNF1"/>
<evidence type="ECO:0000256" key="10">
    <source>
        <dbReference type="NCBIfam" id="TIGR01196"/>
    </source>
</evidence>
<dbReference type="PROSITE" id="PS00887">
    <property type="entry name" value="ILVD_EDD_2"/>
    <property type="match status" value="1"/>
</dbReference>
<dbReference type="GO" id="GO:0004456">
    <property type="term" value="F:phosphogluconate dehydratase activity"/>
    <property type="evidence" value="ECO:0007669"/>
    <property type="project" value="UniProtKB-UniRule"/>
</dbReference>
<dbReference type="GO" id="GO:0005829">
    <property type="term" value="C:cytosol"/>
    <property type="evidence" value="ECO:0007669"/>
    <property type="project" value="TreeGrafter"/>
</dbReference>
<feature type="binding site" evidence="9">
    <location>
        <position position="155"/>
    </location>
    <ligand>
        <name>[4Fe-4S] cluster</name>
        <dbReference type="ChEBI" id="CHEBI:49883"/>
    </ligand>
</feature>
<proteinExistence type="inferred from homology"/>
<dbReference type="OrthoDB" id="9807077at2"/>
<dbReference type="InterPro" id="IPR001307">
    <property type="entry name" value="Thiosulphate_STrfase_CS"/>
</dbReference>
<dbReference type="InterPro" id="IPR004786">
    <property type="entry name" value="6-phosphgluc_deHydtase"/>
</dbReference>
<dbReference type="PROSITE" id="PS00380">
    <property type="entry name" value="RHODANESE_1"/>
    <property type="match status" value="1"/>
</dbReference>
<sequence length="601" mass="63344">MPLDSRLEAITDRIRERSRDSREGYLRRMRNQAQKGPRRAHLTCGNQAHAYAAMGDQKDDLVAERMPNIGIVTAYNDMLSAHQPYADYPDRIKAAARAAGATAQVAGGVPAMCDGVTQGQQGMELSLFSRDVIALAAGVALSHNTFDSALYLGICDKIVPGLVIAAATFGYLPGLFVPAGPMVSGMPNEEKSQVRRDFAEGKVGREALMAAEMASYHGPGTCTFYGTANTNQMLMEFMGLHLPGASFVNPGTPLRDALTDAAVKRAAAMTGLGNDYTPVCDVLDERAYVNGLVGLMATGGSTNLVLHLVAMARASGVQLTCGDFDAVSEITPLMARVYPNGLADVNHFHAAGGLPFMIGRLLDAGLLHEDVQTSAGKGLSAYAQDPKLSGDRLTWEPGPRDSLNDKILRTPTEPFAASGGLKQVHGNLGLGVMKISAVAPELHVVEAPARVFHTQDAVKEAFKAGTLDGDHVIVVRYQGPRANGMPELHGLTPILTVLLQRGHKVALVTDGRMSGASGKVPAAIHVAPEALDGGLIAKVEDGDIIRVDAAGGRLDVLTEGVADRTPVQPDLSGNEFGLGRELFSIFRSTAGRSDTGAGVVI</sequence>
<keyword evidence="4 9" id="KW-0408">Iron</keyword>
<evidence type="ECO:0000256" key="9">
    <source>
        <dbReference type="HAMAP-Rule" id="MF_02094"/>
    </source>
</evidence>
<keyword evidence="3 9" id="KW-0479">Metal-binding</keyword>
<dbReference type="GO" id="GO:0004792">
    <property type="term" value="F:thiosulfate-cyanide sulfurtransferase activity"/>
    <property type="evidence" value="ECO:0007669"/>
    <property type="project" value="InterPro"/>
</dbReference>
<dbReference type="Proteomes" id="UP000199110">
    <property type="component" value="Unassembled WGS sequence"/>
</dbReference>
<dbReference type="InterPro" id="IPR042096">
    <property type="entry name" value="Dihydro-acid_dehy_C"/>
</dbReference>
<protein>
    <recommendedName>
        <fullName evidence="9 10">Phosphogluconate dehydratase</fullName>
        <ecNumber evidence="9 10">4.2.1.12</ecNumber>
    </recommendedName>
</protein>
<dbReference type="EMBL" id="FORA01000001">
    <property type="protein sequence ID" value="SFI24831.1"/>
    <property type="molecule type" value="Genomic_DNA"/>
</dbReference>
<dbReference type="InterPro" id="IPR037237">
    <property type="entry name" value="IlvD/EDD_N"/>
</dbReference>
<feature type="binding site" evidence="9">
    <location>
        <position position="222"/>
    </location>
    <ligand>
        <name>[4Fe-4S] cluster</name>
        <dbReference type="ChEBI" id="CHEBI:49883"/>
    </ligand>
</feature>
<accession>A0A1I3GNF1</accession>
<dbReference type="Gene3D" id="3.50.30.80">
    <property type="entry name" value="IlvD/EDD C-terminal domain-like"/>
    <property type="match status" value="1"/>
</dbReference>
<dbReference type="GO" id="GO:0019521">
    <property type="term" value="P:D-gluconate metabolic process"/>
    <property type="evidence" value="ECO:0007669"/>
    <property type="project" value="UniProtKB-KW"/>
</dbReference>
<comment type="pathway">
    <text evidence="9">Carbohydrate metabolism; Entner-Doudoroff pathway.</text>
</comment>
<dbReference type="STRING" id="390807.SAMN04488095_0261"/>
<comment type="similarity">
    <text evidence="1 9">Belongs to the IlvD/Edd family.</text>
</comment>
<dbReference type="GO" id="GO:0046872">
    <property type="term" value="F:metal ion binding"/>
    <property type="evidence" value="ECO:0007669"/>
    <property type="project" value="UniProtKB-KW"/>
</dbReference>
<evidence type="ECO:0000259" key="12">
    <source>
        <dbReference type="Pfam" id="PF24877"/>
    </source>
</evidence>
<dbReference type="GO" id="GO:0009255">
    <property type="term" value="P:Entner-Doudoroff pathway through 6-phosphogluconate"/>
    <property type="evidence" value="ECO:0007669"/>
    <property type="project" value="UniProtKB-UniRule"/>
</dbReference>
<keyword evidence="14" id="KW-1185">Reference proteome</keyword>
<dbReference type="PANTHER" id="PTHR43661:SF1">
    <property type="entry name" value="PHOSPHOGLUCONATE DEHYDRATASE"/>
    <property type="match status" value="1"/>
</dbReference>
<reference evidence="13 14" key="1">
    <citation type="submission" date="2016-10" db="EMBL/GenBank/DDBJ databases">
        <authorList>
            <person name="de Groot N.N."/>
        </authorList>
    </citation>
    <scope>NUCLEOTIDE SEQUENCE [LARGE SCALE GENOMIC DNA]</scope>
    <source>
        <strain evidence="13 14">DSM 19073</strain>
    </source>
</reference>
<comment type="function">
    <text evidence="9">Catalyzes the dehydration of 6-phospho-D-gluconate to 2-dehydro-3-deoxy-6-phospho-D-gluconate.</text>
</comment>
<dbReference type="SUPFAM" id="SSF52016">
    <property type="entry name" value="LeuD/IlvD-like"/>
    <property type="match status" value="1"/>
</dbReference>
<evidence type="ECO:0000256" key="4">
    <source>
        <dbReference type="ARBA" id="ARBA00023004"/>
    </source>
</evidence>
<dbReference type="EC" id="4.2.1.12" evidence="9 10"/>
<organism evidence="13 14">
    <name type="scientific">Jannaschia pohangensis</name>
    <dbReference type="NCBI Taxonomy" id="390807"/>
    <lineage>
        <taxon>Bacteria</taxon>
        <taxon>Pseudomonadati</taxon>
        <taxon>Pseudomonadota</taxon>
        <taxon>Alphaproteobacteria</taxon>
        <taxon>Rhodobacterales</taxon>
        <taxon>Roseobacteraceae</taxon>
        <taxon>Jannaschia</taxon>
    </lineage>
</organism>
<dbReference type="InterPro" id="IPR056740">
    <property type="entry name" value="ILV_EDD_C"/>
</dbReference>
<name>A0A1I3GNF1_9RHOB</name>
<keyword evidence="8 9" id="KW-0119">Carbohydrate metabolism</keyword>
<evidence type="ECO:0000256" key="3">
    <source>
        <dbReference type="ARBA" id="ARBA00022723"/>
    </source>
</evidence>
<dbReference type="PANTHER" id="PTHR43661">
    <property type="entry name" value="D-XYLONATE DEHYDRATASE"/>
    <property type="match status" value="1"/>
</dbReference>
<evidence type="ECO:0000256" key="8">
    <source>
        <dbReference type="ARBA" id="ARBA00023277"/>
    </source>
</evidence>
<keyword evidence="2 9" id="KW-0004">4Fe-4S</keyword>
<dbReference type="Pfam" id="PF00920">
    <property type="entry name" value="ILVD_EDD_N"/>
    <property type="match status" value="1"/>
</dbReference>
<keyword evidence="7 9" id="KW-0456">Lyase</keyword>
<dbReference type="UniPathway" id="UPA00226"/>
<evidence type="ECO:0000256" key="7">
    <source>
        <dbReference type="ARBA" id="ARBA00023239"/>
    </source>
</evidence>
<dbReference type="SUPFAM" id="SSF143975">
    <property type="entry name" value="IlvD/EDD N-terminal domain-like"/>
    <property type="match status" value="1"/>
</dbReference>
<gene>
    <name evidence="9" type="primary">edd</name>
    <name evidence="13" type="ORF">SAMN04488095_0261</name>
</gene>
<dbReference type="NCBIfam" id="TIGR01196">
    <property type="entry name" value="edd"/>
    <property type="match status" value="1"/>
</dbReference>
<evidence type="ECO:0000256" key="2">
    <source>
        <dbReference type="ARBA" id="ARBA00022485"/>
    </source>
</evidence>
<evidence type="ECO:0000256" key="5">
    <source>
        <dbReference type="ARBA" id="ARBA00023014"/>
    </source>
</evidence>
<evidence type="ECO:0000313" key="14">
    <source>
        <dbReference type="Proteomes" id="UP000199110"/>
    </source>
</evidence>
<dbReference type="PROSITE" id="PS00886">
    <property type="entry name" value="ILVD_EDD_1"/>
    <property type="match status" value="1"/>
</dbReference>
<dbReference type="GO" id="GO:0051539">
    <property type="term" value="F:4 iron, 4 sulfur cluster binding"/>
    <property type="evidence" value="ECO:0007669"/>
    <property type="project" value="UniProtKB-UniRule"/>
</dbReference>
<evidence type="ECO:0000256" key="1">
    <source>
        <dbReference type="ARBA" id="ARBA00006486"/>
    </source>
</evidence>
<comment type="cofactor">
    <cofactor evidence="9">
        <name>[4Fe-4S] cluster</name>
        <dbReference type="ChEBI" id="CHEBI:49883"/>
    </cofactor>
    <text evidence="9">Binds 1 [4Fe-4S] cluster.</text>
</comment>
<feature type="domain" description="Dihydroxy-acid/6-phosphogluconate dehydratase C-terminal" evidence="12">
    <location>
        <begin position="406"/>
        <end position="597"/>
    </location>
</feature>
<keyword evidence="5 9" id="KW-0411">Iron-sulfur</keyword>
<dbReference type="InterPro" id="IPR020558">
    <property type="entry name" value="DiOHA_6PGluconate_deHydtase_CS"/>
</dbReference>
<dbReference type="RefSeq" id="WP_092776274.1">
    <property type="nucleotide sequence ID" value="NZ_FORA01000001.1"/>
</dbReference>
<dbReference type="Pfam" id="PF24877">
    <property type="entry name" value="ILV_EDD_C"/>
    <property type="match status" value="1"/>
</dbReference>